<dbReference type="InterPro" id="IPR027379">
    <property type="entry name" value="CLS_N"/>
</dbReference>
<evidence type="ECO:0000256" key="1">
    <source>
        <dbReference type="ARBA" id="ARBA00004651"/>
    </source>
</evidence>
<gene>
    <name evidence="8" type="ORF">GCM10023094_42300</name>
</gene>
<name>A0ABP8PGP3_9NOCA</name>
<accession>A0ABP8PGP3</accession>
<protein>
    <recommendedName>
        <fullName evidence="7">Cardiolipin synthase N-terminal domain-containing protein</fullName>
    </recommendedName>
</protein>
<evidence type="ECO:0000256" key="3">
    <source>
        <dbReference type="ARBA" id="ARBA00022692"/>
    </source>
</evidence>
<keyword evidence="5 6" id="KW-0472">Membrane</keyword>
<reference evidence="9" key="1">
    <citation type="journal article" date="2019" name="Int. J. Syst. Evol. Microbiol.">
        <title>The Global Catalogue of Microorganisms (GCM) 10K type strain sequencing project: providing services to taxonomists for standard genome sequencing and annotation.</title>
        <authorList>
            <consortium name="The Broad Institute Genomics Platform"/>
            <consortium name="The Broad Institute Genome Sequencing Center for Infectious Disease"/>
            <person name="Wu L."/>
            <person name="Ma J."/>
        </authorList>
    </citation>
    <scope>NUCLEOTIDE SEQUENCE [LARGE SCALE GENOMIC DNA]</scope>
    <source>
        <strain evidence="9">JCM 32206</strain>
    </source>
</reference>
<evidence type="ECO:0000313" key="8">
    <source>
        <dbReference type="EMBL" id="GAA4486248.1"/>
    </source>
</evidence>
<comment type="caution">
    <text evidence="8">The sequence shown here is derived from an EMBL/GenBank/DDBJ whole genome shotgun (WGS) entry which is preliminary data.</text>
</comment>
<feature type="transmembrane region" description="Helical" evidence="6">
    <location>
        <begin position="48"/>
        <end position="66"/>
    </location>
</feature>
<proteinExistence type="predicted"/>
<keyword evidence="9" id="KW-1185">Reference proteome</keyword>
<evidence type="ECO:0000256" key="2">
    <source>
        <dbReference type="ARBA" id="ARBA00022475"/>
    </source>
</evidence>
<evidence type="ECO:0000259" key="7">
    <source>
        <dbReference type="Pfam" id="PF13396"/>
    </source>
</evidence>
<feature type="transmembrane region" description="Helical" evidence="6">
    <location>
        <begin position="12"/>
        <end position="32"/>
    </location>
</feature>
<dbReference type="EMBL" id="BAABFB010000066">
    <property type="protein sequence ID" value="GAA4486248.1"/>
    <property type="molecule type" value="Genomic_DNA"/>
</dbReference>
<evidence type="ECO:0000256" key="5">
    <source>
        <dbReference type="ARBA" id="ARBA00023136"/>
    </source>
</evidence>
<keyword evidence="4 6" id="KW-1133">Transmembrane helix</keyword>
<dbReference type="Pfam" id="PF13396">
    <property type="entry name" value="PLDc_N"/>
    <property type="match status" value="1"/>
</dbReference>
<keyword evidence="3 6" id="KW-0812">Transmembrane</keyword>
<evidence type="ECO:0000313" key="9">
    <source>
        <dbReference type="Proteomes" id="UP001501183"/>
    </source>
</evidence>
<dbReference type="Proteomes" id="UP001501183">
    <property type="component" value="Unassembled WGS sequence"/>
</dbReference>
<feature type="domain" description="Cardiolipin synthase N-terminal" evidence="7">
    <location>
        <begin position="25"/>
        <end position="68"/>
    </location>
</feature>
<dbReference type="RefSeq" id="WP_345349811.1">
    <property type="nucleotide sequence ID" value="NZ_BAABFB010000066.1"/>
</dbReference>
<keyword evidence="2" id="KW-1003">Cell membrane</keyword>
<organism evidence="8 9">
    <name type="scientific">Rhodococcus olei</name>
    <dbReference type="NCBI Taxonomy" id="2161675"/>
    <lineage>
        <taxon>Bacteria</taxon>
        <taxon>Bacillati</taxon>
        <taxon>Actinomycetota</taxon>
        <taxon>Actinomycetes</taxon>
        <taxon>Mycobacteriales</taxon>
        <taxon>Nocardiaceae</taxon>
        <taxon>Rhodococcus</taxon>
    </lineage>
</organism>
<comment type="subcellular location">
    <subcellularLocation>
        <location evidence="1">Cell membrane</location>
        <topology evidence="1">Multi-pass membrane protein</topology>
    </subcellularLocation>
</comment>
<evidence type="ECO:0000256" key="4">
    <source>
        <dbReference type="ARBA" id="ARBA00022989"/>
    </source>
</evidence>
<sequence length="70" mass="7857">MSRHRKSLDPRLRVPVAIAAVVQVVLTVATLVDLRRRDADQVKGPKKVWAAAAFVNFVGPIAYFVFGRRR</sequence>
<evidence type="ECO:0000256" key="6">
    <source>
        <dbReference type="SAM" id="Phobius"/>
    </source>
</evidence>